<evidence type="ECO:0000313" key="2">
    <source>
        <dbReference type="Ensembl" id="ENSPTIP00000003598.1"/>
    </source>
</evidence>
<reference evidence="2" key="1">
    <citation type="submission" date="2025-08" db="UniProtKB">
        <authorList>
            <consortium name="Ensembl"/>
        </authorList>
    </citation>
    <scope>IDENTIFICATION</scope>
</reference>
<keyword evidence="3" id="KW-1185">Reference proteome</keyword>
<reference evidence="2" key="2">
    <citation type="submission" date="2025-09" db="UniProtKB">
        <authorList>
            <consortium name="Ensembl"/>
        </authorList>
    </citation>
    <scope>IDENTIFICATION</scope>
</reference>
<keyword evidence="1" id="KW-1133">Transmembrane helix</keyword>
<dbReference type="Proteomes" id="UP000675900">
    <property type="component" value="Unassembled WGS sequence"/>
</dbReference>
<keyword evidence="1" id="KW-0472">Membrane</keyword>
<dbReference type="GeneTree" id="ENSGT00910000147519"/>
<sequence length="130" mass="14154">MCVFWGWGWVLAGVGSLGVWEGLGERWRTKSPTPFFNSKPQKPGREGAYSRCRVSCRCAKMGVGGRGGEGRVPGREAPRVALSKQYSSSCLGDGKTGERVGLGTWGFPVYSCVYSGVFSVWYPLWASMCV</sequence>
<name>A0A8C9M3K6_PANTA</name>
<dbReference type="Ensembl" id="ENSPTIT00000007305.1">
    <property type="protein sequence ID" value="ENSPTIP00000003598.1"/>
    <property type="gene ID" value="ENSPTIG00000006325.1"/>
</dbReference>
<feature type="transmembrane region" description="Helical" evidence="1">
    <location>
        <begin position="6"/>
        <end position="23"/>
    </location>
</feature>
<organism evidence="2 3">
    <name type="scientific">Panthera tigris altaica</name>
    <name type="common">Siberian tiger</name>
    <dbReference type="NCBI Taxonomy" id="74533"/>
    <lineage>
        <taxon>Eukaryota</taxon>
        <taxon>Metazoa</taxon>
        <taxon>Chordata</taxon>
        <taxon>Craniata</taxon>
        <taxon>Vertebrata</taxon>
        <taxon>Euteleostomi</taxon>
        <taxon>Mammalia</taxon>
        <taxon>Eutheria</taxon>
        <taxon>Laurasiatheria</taxon>
        <taxon>Carnivora</taxon>
        <taxon>Feliformia</taxon>
        <taxon>Felidae</taxon>
        <taxon>Pantherinae</taxon>
        <taxon>Panthera</taxon>
    </lineage>
</organism>
<accession>A0A8C9M3K6</accession>
<keyword evidence="1" id="KW-0812">Transmembrane</keyword>
<dbReference type="AlphaFoldDB" id="A0A8C9M3K6"/>
<proteinExistence type="predicted"/>
<evidence type="ECO:0000256" key="1">
    <source>
        <dbReference type="SAM" id="Phobius"/>
    </source>
</evidence>
<protein>
    <submittedName>
        <fullName evidence="2">Uncharacterized protein</fullName>
    </submittedName>
</protein>
<evidence type="ECO:0000313" key="3">
    <source>
        <dbReference type="Proteomes" id="UP000675900"/>
    </source>
</evidence>